<name>A0ABP8CLS2_9ACTN</name>
<accession>A0ABP8CLS2</accession>
<sequence length="160" mass="17121">MDWIESGGGPLLVAPASQLAHWTGATDDDAVETTGDYGRACSVEGEIGLVTVGSLDGLVLSGPATTTFLPDERLFVRWEAADSEAGLLTAAKRLVHDAPWDETLTWQVDGPVVLIDSAWPGSAPEPGNHLTIDLAPARYQVRAAFVQDERTWTVLVQLQL</sequence>
<reference evidence="2" key="1">
    <citation type="journal article" date="2019" name="Int. J. Syst. Evol. Microbiol.">
        <title>The Global Catalogue of Microorganisms (GCM) 10K type strain sequencing project: providing services to taxonomists for standard genome sequencing and annotation.</title>
        <authorList>
            <consortium name="The Broad Institute Genomics Platform"/>
            <consortium name="The Broad Institute Genome Sequencing Center for Infectious Disease"/>
            <person name="Wu L."/>
            <person name="Ma J."/>
        </authorList>
    </citation>
    <scope>NUCLEOTIDE SEQUENCE [LARGE SCALE GENOMIC DNA]</scope>
    <source>
        <strain evidence="2">JCM 17440</strain>
    </source>
</reference>
<protein>
    <submittedName>
        <fullName evidence="1">Immunity 21 family protein</fullName>
    </submittedName>
</protein>
<evidence type="ECO:0000313" key="1">
    <source>
        <dbReference type="EMBL" id="GAA4240871.1"/>
    </source>
</evidence>
<dbReference type="InterPro" id="IPR028961">
    <property type="entry name" value="Imm21"/>
</dbReference>
<comment type="caution">
    <text evidence="1">The sequence shown here is derived from an EMBL/GenBank/DDBJ whole genome shotgun (WGS) entry which is preliminary data.</text>
</comment>
<dbReference type="Proteomes" id="UP001501710">
    <property type="component" value="Unassembled WGS sequence"/>
</dbReference>
<keyword evidence="2" id="KW-1185">Reference proteome</keyword>
<dbReference type="EMBL" id="BAABAS010000026">
    <property type="protein sequence ID" value="GAA4240871.1"/>
    <property type="molecule type" value="Genomic_DNA"/>
</dbReference>
<proteinExistence type="predicted"/>
<organism evidence="1 2">
    <name type="scientific">Actinomadura meridiana</name>
    <dbReference type="NCBI Taxonomy" id="559626"/>
    <lineage>
        <taxon>Bacteria</taxon>
        <taxon>Bacillati</taxon>
        <taxon>Actinomycetota</taxon>
        <taxon>Actinomycetes</taxon>
        <taxon>Streptosporangiales</taxon>
        <taxon>Thermomonosporaceae</taxon>
        <taxon>Actinomadura</taxon>
    </lineage>
</organism>
<dbReference type="Pfam" id="PF15589">
    <property type="entry name" value="Imm21"/>
    <property type="match status" value="1"/>
</dbReference>
<evidence type="ECO:0000313" key="2">
    <source>
        <dbReference type="Proteomes" id="UP001501710"/>
    </source>
</evidence>
<dbReference type="RefSeq" id="WP_344905610.1">
    <property type="nucleotide sequence ID" value="NZ_BAABAS010000026.1"/>
</dbReference>
<gene>
    <name evidence="1" type="ORF">GCM10022254_67390</name>
</gene>